<comment type="caution">
    <text evidence="7">The sequence shown here is derived from an EMBL/GenBank/DDBJ whole genome shotgun (WGS) entry which is preliminary data.</text>
</comment>
<dbReference type="EMBL" id="SNZH01000011">
    <property type="protein sequence ID" value="TDR41148.1"/>
    <property type="molecule type" value="Genomic_DNA"/>
</dbReference>
<protein>
    <submittedName>
        <fullName evidence="7">4,5-DOPA dioxygenase extradiol</fullName>
    </submittedName>
</protein>
<dbReference type="Pfam" id="PF02900">
    <property type="entry name" value="LigB"/>
    <property type="match status" value="1"/>
</dbReference>
<accession>A0A4R6YSI2</accession>
<evidence type="ECO:0000313" key="8">
    <source>
        <dbReference type="Proteomes" id="UP000295293"/>
    </source>
</evidence>
<evidence type="ECO:0000256" key="3">
    <source>
        <dbReference type="ARBA" id="ARBA00022723"/>
    </source>
</evidence>
<evidence type="ECO:0000313" key="7">
    <source>
        <dbReference type="EMBL" id="TDR41148.1"/>
    </source>
</evidence>
<organism evidence="7 8">
    <name type="scientific">Tahibacter aquaticus</name>
    <dbReference type="NCBI Taxonomy" id="520092"/>
    <lineage>
        <taxon>Bacteria</taxon>
        <taxon>Pseudomonadati</taxon>
        <taxon>Pseudomonadota</taxon>
        <taxon>Gammaproteobacteria</taxon>
        <taxon>Lysobacterales</taxon>
        <taxon>Rhodanobacteraceae</taxon>
        <taxon>Tahibacter</taxon>
    </lineage>
</organism>
<keyword evidence="5" id="KW-0560">Oxidoreductase</keyword>
<dbReference type="AlphaFoldDB" id="A0A4R6YSI2"/>
<feature type="domain" description="Extradiol ring-cleavage dioxygenase class III enzyme subunit B" evidence="6">
    <location>
        <begin position="26"/>
        <end position="246"/>
    </location>
</feature>
<dbReference type="NCBIfam" id="NF007914">
    <property type="entry name" value="PRK10628.1"/>
    <property type="match status" value="1"/>
</dbReference>
<evidence type="ECO:0000256" key="1">
    <source>
        <dbReference type="ARBA" id="ARBA00001947"/>
    </source>
</evidence>
<name>A0A4R6YSI2_9GAMM</name>
<gene>
    <name evidence="7" type="ORF">DFR29_11160</name>
</gene>
<dbReference type="Gene3D" id="3.40.830.10">
    <property type="entry name" value="LigB-like"/>
    <property type="match status" value="1"/>
</dbReference>
<comment type="similarity">
    <text evidence="2">Belongs to the DODA-type extradiol aromatic ring-opening dioxygenase family.</text>
</comment>
<keyword evidence="4" id="KW-0862">Zinc</keyword>
<dbReference type="CDD" id="cd07363">
    <property type="entry name" value="45_DOPA_Dioxygenase"/>
    <property type="match status" value="1"/>
</dbReference>
<dbReference type="InterPro" id="IPR014436">
    <property type="entry name" value="Extradiol_dOase_DODA"/>
</dbReference>
<dbReference type="InterPro" id="IPR004183">
    <property type="entry name" value="Xdiol_dOase_suB"/>
</dbReference>
<dbReference type="GO" id="GO:0008198">
    <property type="term" value="F:ferrous iron binding"/>
    <property type="evidence" value="ECO:0007669"/>
    <property type="project" value="InterPro"/>
</dbReference>
<dbReference type="SUPFAM" id="SSF53213">
    <property type="entry name" value="LigB-like"/>
    <property type="match status" value="1"/>
</dbReference>
<dbReference type="GO" id="GO:0008270">
    <property type="term" value="F:zinc ion binding"/>
    <property type="evidence" value="ECO:0007669"/>
    <property type="project" value="InterPro"/>
</dbReference>
<dbReference type="Proteomes" id="UP000295293">
    <property type="component" value="Unassembled WGS sequence"/>
</dbReference>
<evidence type="ECO:0000256" key="5">
    <source>
        <dbReference type="ARBA" id="ARBA00023002"/>
    </source>
</evidence>
<keyword evidence="8" id="KW-1185">Reference proteome</keyword>
<dbReference type="PANTHER" id="PTHR30096:SF0">
    <property type="entry name" value="4,5-DOPA DIOXYGENASE EXTRADIOL-LIKE PROTEIN"/>
    <property type="match status" value="1"/>
</dbReference>
<dbReference type="GO" id="GO:0016702">
    <property type="term" value="F:oxidoreductase activity, acting on single donors with incorporation of molecular oxygen, incorporation of two atoms of oxygen"/>
    <property type="evidence" value="ECO:0007669"/>
    <property type="project" value="UniProtKB-ARBA"/>
</dbReference>
<evidence type="ECO:0000256" key="2">
    <source>
        <dbReference type="ARBA" id="ARBA00007581"/>
    </source>
</evidence>
<dbReference type="RefSeq" id="WP_133819905.1">
    <property type="nucleotide sequence ID" value="NZ_SNZH01000011.1"/>
</dbReference>
<keyword evidence="3" id="KW-0479">Metal-binding</keyword>
<evidence type="ECO:0000256" key="4">
    <source>
        <dbReference type="ARBA" id="ARBA00022833"/>
    </source>
</evidence>
<evidence type="ECO:0000259" key="6">
    <source>
        <dbReference type="Pfam" id="PF02900"/>
    </source>
</evidence>
<dbReference type="OrthoDB" id="9790889at2"/>
<reference evidence="7 8" key="1">
    <citation type="submission" date="2019-03" db="EMBL/GenBank/DDBJ databases">
        <title>Genomic Encyclopedia of Type Strains, Phase IV (KMG-IV): sequencing the most valuable type-strain genomes for metagenomic binning, comparative biology and taxonomic classification.</title>
        <authorList>
            <person name="Goeker M."/>
        </authorList>
    </citation>
    <scope>NUCLEOTIDE SEQUENCE [LARGE SCALE GENOMIC DNA]</scope>
    <source>
        <strain evidence="7 8">DSM 21667</strain>
    </source>
</reference>
<comment type="cofactor">
    <cofactor evidence="1">
        <name>Zn(2+)</name>
        <dbReference type="ChEBI" id="CHEBI:29105"/>
    </cofactor>
</comment>
<dbReference type="PANTHER" id="PTHR30096">
    <property type="entry name" value="4,5-DOPA DIOXYGENASE EXTRADIOL-LIKE PROTEIN"/>
    <property type="match status" value="1"/>
</dbReference>
<dbReference type="PIRSF" id="PIRSF006157">
    <property type="entry name" value="Doxgns_DODA"/>
    <property type="match status" value="1"/>
</dbReference>
<sequence length="263" mass="28358">MNARLPVVFIGHGSPMNAIEDNRWSRALRELAPSLPQPRAILAVSAHYVEAGSRVTAQARPRTIHDFGGFPPALYEVNYPAPGDPALAAQIAALSPGRIQALDDWGLDHGSWSVLRHLYPAADVPVLQLSLDSRASAGEHLALAAQLKPLRDQGVLILGSGNITHNLGHAFRAWRAGDTRTPDWAARFDSAIAQALLGGQRETVAEIFAGEDGRMAHPTPEHFLPLLYAVGASDADDRVDFPIEGFDMGSLSMRSVRFSPRAD</sequence>
<keyword evidence="7" id="KW-0223">Dioxygenase</keyword>
<proteinExistence type="inferred from homology"/>